<gene>
    <name evidence="3" type="ORF">IW261DRAFT_1614675</name>
</gene>
<feature type="region of interest" description="Disordered" evidence="1">
    <location>
        <begin position="22"/>
        <end position="74"/>
    </location>
</feature>
<feature type="domain" description="Protein kinase" evidence="2">
    <location>
        <begin position="194"/>
        <end position="494"/>
    </location>
</feature>
<organism evidence="3 4">
    <name type="scientific">Armillaria novae-zelandiae</name>
    <dbReference type="NCBI Taxonomy" id="153914"/>
    <lineage>
        <taxon>Eukaryota</taxon>
        <taxon>Fungi</taxon>
        <taxon>Dikarya</taxon>
        <taxon>Basidiomycota</taxon>
        <taxon>Agaricomycotina</taxon>
        <taxon>Agaricomycetes</taxon>
        <taxon>Agaricomycetidae</taxon>
        <taxon>Agaricales</taxon>
        <taxon>Marasmiineae</taxon>
        <taxon>Physalacriaceae</taxon>
        <taxon>Armillaria</taxon>
    </lineage>
</organism>
<accession>A0AA39KFV2</accession>
<dbReference type="InterPro" id="IPR008266">
    <property type="entry name" value="Tyr_kinase_AS"/>
</dbReference>
<proteinExistence type="predicted"/>
<evidence type="ECO:0000256" key="1">
    <source>
        <dbReference type="SAM" id="MobiDB-lite"/>
    </source>
</evidence>
<dbReference type="SUPFAM" id="SSF56112">
    <property type="entry name" value="Protein kinase-like (PK-like)"/>
    <property type="match status" value="1"/>
</dbReference>
<dbReference type="PANTHER" id="PTHR38248">
    <property type="entry name" value="FUNK1 6"/>
    <property type="match status" value="1"/>
</dbReference>
<evidence type="ECO:0000313" key="3">
    <source>
        <dbReference type="EMBL" id="KAK0460330.1"/>
    </source>
</evidence>
<dbReference type="InterPro" id="IPR011009">
    <property type="entry name" value="Kinase-like_dom_sf"/>
</dbReference>
<dbReference type="PANTHER" id="PTHR38248:SF2">
    <property type="entry name" value="FUNK1 11"/>
    <property type="match status" value="1"/>
</dbReference>
<dbReference type="AlphaFoldDB" id="A0AA39KFV2"/>
<dbReference type="GO" id="GO:0004672">
    <property type="term" value="F:protein kinase activity"/>
    <property type="evidence" value="ECO:0007669"/>
    <property type="project" value="InterPro"/>
</dbReference>
<dbReference type="InterPro" id="IPR040976">
    <property type="entry name" value="Pkinase_fungal"/>
</dbReference>
<dbReference type="InterPro" id="IPR000719">
    <property type="entry name" value="Prot_kinase_dom"/>
</dbReference>
<name>A0AA39KFV2_9AGAR</name>
<evidence type="ECO:0000259" key="2">
    <source>
        <dbReference type="PROSITE" id="PS50011"/>
    </source>
</evidence>
<dbReference type="Gene3D" id="1.10.510.10">
    <property type="entry name" value="Transferase(Phosphotransferase) domain 1"/>
    <property type="match status" value="1"/>
</dbReference>
<dbReference type="EMBL" id="JAUEPR010000178">
    <property type="protein sequence ID" value="KAK0460330.1"/>
    <property type="molecule type" value="Genomic_DNA"/>
</dbReference>
<keyword evidence="4" id="KW-1185">Reference proteome</keyword>
<dbReference type="Pfam" id="PF17667">
    <property type="entry name" value="Pkinase_fungal"/>
    <property type="match status" value="1"/>
</dbReference>
<dbReference type="Proteomes" id="UP001175227">
    <property type="component" value="Unassembled WGS sequence"/>
</dbReference>
<comment type="caution">
    <text evidence="3">The sequence shown here is derived from an EMBL/GenBank/DDBJ whole genome shotgun (WGS) entry which is preliminary data.</text>
</comment>
<reference evidence="3" key="1">
    <citation type="submission" date="2023-06" db="EMBL/GenBank/DDBJ databases">
        <authorList>
            <consortium name="Lawrence Berkeley National Laboratory"/>
            <person name="Ahrendt S."/>
            <person name="Sahu N."/>
            <person name="Indic B."/>
            <person name="Wong-Bajracharya J."/>
            <person name="Merenyi Z."/>
            <person name="Ke H.-M."/>
            <person name="Monk M."/>
            <person name="Kocsube S."/>
            <person name="Drula E."/>
            <person name="Lipzen A."/>
            <person name="Balint B."/>
            <person name="Henrissat B."/>
            <person name="Andreopoulos B."/>
            <person name="Martin F.M."/>
            <person name="Harder C.B."/>
            <person name="Rigling D."/>
            <person name="Ford K.L."/>
            <person name="Foster G.D."/>
            <person name="Pangilinan J."/>
            <person name="Papanicolaou A."/>
            <person name="Barry K."/>
            <person name="LaButti K."/>
            <person name="Viragh M."/>
            <person name="Koriabine M."/>
            <person name="Yan M."/>
            <person name="Riley R."/>
            <person name="Champramary S."/>
            <person name="Plett K.L."/>
            <person name="Tsai I.J."/>
            <person name="Slot J."/>
            <person name="Sipos G."/>
            <person name="Plett J."/>
            <person name="Nagy L.G."/>
            <person name="Grigoriev I.V."/>
        </authorList>
    </citation>
    <scope>NUCLEOTIDE SEQUENCE</scope>
    <source>
        <strain evidence="3">ICMP 16352</strain>
    </source>
</reference>
<sequence length="538" mass="61377">MKATGGALDTVGKNAVRLSKVRAGQDTMKSVSQKDSEDANNISSTLSVTSAMTMKRTLDNSDDESSLEVSRRTYDSQVAGSVRRALDPIGERGISGKPPNDDKCRIQCASDAMRMPMMSSTVLPPHALIDRARLQLYQGWDQRDPKNILLNGLNMTSENSEKSKIILAFVNIFHRQRGLIGRDTCVLLACWSAWPDEELVANISWPSIHHDTEKTLMEVPKAKAEEMADEGNRDWVSNHLPEIIHSQDFRSKEKESSQQRRLVEALNKAEYADRKVFTYEEHLRITLSERLFPITDLADVKDIGQVFLDIFRSHHWLYENAQILHRDMSLNNIMYRKRSKRNIRIRGVLNDFDLSSVIPLQEATSLHRTGTPPYMAYELLGQSNVGYLYRHDLEAFYYVLLMHCCRYKIVWSPEGKVMKELSEDKKDLPFEKWYDRTASWETLADAKFRLLAGVEPIVLSKSFSAFLPWLNAIRHLFRQGFMALGNLQISETQLPSYVKLPGTMQHSVPFDNDTLGGNITSDYILQIMSEISGHSLNK</sequence>
<protein>
    <recommendedName>
        <fullName evidence="2">Protein kinase domain-containing protein</fullName>
    </recommendedName>
</protein>
<feature type="compositionally biased region" description="Polar residues" evidence="1">
    <location>
        <begin position="38"/>
        <end position="52"/>
    </location>
</feature>
<dbReference type="PROSITE" id="PS00109">
    <property type="entry name" value="PROTEIN_KINASE_TYR"/>
    <property type="match status" value="1"/>
</dbReference>
<evidence type="ECO:0000313" key="4">
    <source>
        <dbReference type="Proteomes" id="UP001175227"/>
    </source>
</evidence>
<dbReference type="GO" id="GO:0005524">
    <property type="term" value="F:ATP binding"/>
    <property type="evidence" value="ECO:0007669"/>
    <property type="project" value="InterPro"/>
</dbReference>
<dbReference type="PROSITE" id="PS50011">
    <property type="entry name" value="PROTEIN_KINASE_DOM"/>
    <property type="match status" value="1"/>
</dbReference>